<evidence type="ECO:0000256" key="9">
    <source>
        <dbReference type="ARBA" id="ARBA00047984"/>
    </source>
</evidence>
<evidence type="ECO:0000259" key="15">
    <source>
        <dbReference type="PROSITE" id="PS51195"/>
    </source>
</evidence>
<dbReference type="PROSITE" id="PS51192">
    <property type="entry name" value="HELICASE_ATP_BIND_1"/>
    <property type="match status" value="1"/>
</dbReference>
<dbReference type="CDD" id="cd17963">
    <property type="entry name" value="DEADc_DDX19_DDX25"/>
    <property type="match status" value="1"/>
</dbReference>
<evidence type="ECO:0000256" key="12">
    <source>
        <dbReference type="SAM" id="MobiDB-lite"/>
    </source>
</evidence>
<dbReference type="InterPro" id="IPR000629">
    <property type="entry name" value="RNA-helicase_DEAD-box_CS"/>
</dbReference>
<dbReference type="GO" id="GO:0003724">
    <property type="term" value="F:RNA helicase activity"/>
    <property type="evidence" value="ECO:0007669"/>
    <property type="project" value="UniProtKB-EC"/>
</dbReference>
<evidence type="ECO:0000259" key="14">
    <source>
        <dbReference type="PROSITE" id="PS51194"/>
    </source>
</evidence>
<reference evidence="16 17" key="1">
    <citation type="journal article" date="2016" name="Proc. Natl. Acad. Sci. U.S.A.">
        <title>Comparative genomics of biotechnologically important yeasts.</title>
        <authorList>
            <person name="Riley R."/>
            <person name="Haridas S."/>
            <person name="Wolfe K.H."/>
            <person name="Lopes M.R."/>
            <person name="Hittinger C.T."/>
            <person name="Goeker M."/>
            <person name="Salamov A.A."/>
            <person name="Wisecaver J.H."/>
            <person name="Long T.M."/>
            <person name="Calvey C.H."/>
            <person name="Aerts A.L."/>
            <person name="Barry K.W."/>
            <person name="Choi C."/>
            <person name="Clum A."/>
            <person name="Coughlan A.Y."/>
            <person name="Deshpande S."/>
            <person name="Douglass A.P."/>
            <person name="Hanson S.J."/>
            <person name="Klenk H.-P."/>
            <person name="LaButti K.M."/>
            <person name="Lapidus A."/>
            <person name="Lindquist E.A."/>
            <person name="Lipzen A.M."/>
            <person name="Meier-Kolthoff J.P."/>
            <person name="Ohm R.A."/>
            <person name="Otillar R.P."/>
            <person name="Pangilinan J.L."/>
            <person name="Peng Y."/>
            <person name="Rokas A."/>
            <person name="Rosa C.A."/>
            <person name="Scheuner C."/>
            <person name="Sibirny A.A."/>
            <person name="Slot J.C."/>
            <person name="Stielow J.B."/>
            <person name="Sun H."/>
            <person name="Kurtzman C.P."/>
            <person name="Blackwell M."/>
            <person name="Grigoriev I.V."/>
            <person name="Jeffries T.W."/>
        </authorList>
    </citation>
    <scope>NUCLEOTIDE SEQUENCE [LARGE SCALE GENOMIC DNA]</scope>
    <source>
        <strain evidence="16 17">NRRL Y-11557</strain>
    </source>
</reference>
<evidence type="ECO:0000256" key="7">
    <source>
        <dbReference type="ARBA" id="ARBA00022884"/>
    </source>
</evidence>
<name>A0A1E3PVR2_LIPST</name>
<dbReference type="SMART" id="SM00490">
    <property type="entry name" value="HELICc"/>
    <property type="match status" value="1"/>
</dbReference>
<evidence type="ECO:0000259" key="13">
    <source>
        <dbReference type="PROSITE" id="PS51192"/>
    </source>
</evidence>
<protein>
    <recommendedName>
        <fullName evidence="2">RNA helicase</fullName>
        <ecNumber evidence="2">3.6.4.13</ecNumber>
    </recommendedName>
</protein>
<feature type="domain" description="DEAD-box RNA helicase Q" evidence="15">
    <location>
        <begin position="205"/>
        <end position="233"/>
    </location>
</feature>
<dbReference type="GO" id="GO:0010494">
    <property type="term" value="C:cytoplasmic stress granule"/>
    <property type="evidence" value="ECO:0007669"/>
    <property type="project" value="EnsemblFungi"/>
</dbReference>
<dbReference type="InterPro" id="IPR001650">
    <property type="entry name" value="Helicase_C-like"/>
</dbReference>
<keyword evidence="7" id="KW-0694">RNA-binding</keyword>
<keyword evidence="3 11" id="KW-0547">Nucleotide-binding</keyword>
<comment type="subcellular location">
    <subcellularLocation>
        <location evidence="1">Nucleus</location>
    </subcellularLocation>
</comment>
<dbReference type="PROSITE" id="PS00039">
    <property type="entry name" value="DEAD_ATP_HELICASE"/>
    <property type="match status" value="1"/>
</dbReference>
<feature type="region of interest" description="Disordered" evidence="12">
    <location>
        <begin position="1"/>
        <end position="173"/>
    </location>
</feature>
<dbReference type="STRING" id="675824.A0A1E3PVR2"/>
<dbReference type="SUPFAM" id="SSF52540">
    <property type="entry name" value="P-loop containing nucleoside triphosphate hydrolases"/>
    <property type="match status" value="1"/>
</dbReference>
<evidence type="ECO:0000256" key="3">
    <source>
        <dbReference type="ARBA" id="ARBA00022741"/>
    </source>
</evidence>
<dbReference type="CDD" id="cd18787">
    <property type="entry name" value="SF2_C_DEAD"/>
    <property type="match status" value="1"/>
</dbReference>
<evidence type="ECO:0000256" key="10">
    <source>
        <dbReference type="PROSITE-ProRule" id="PRU00552"/>
    </source>
</evidence>
<dbReference type="GO" id="GO:0005524">
    <property type="term" value="F:ATP binding"/>
    <property type="evidence" value="ECO:0007669"/>
    <property type="project" value="UniProtKB-KW"/>
</dbReference>
<dbReference type="Pfam" id="PF00271">
    <property type="entry name" value="Helicase_C"/>
    <property type="match status" value="1"/>
</dbReference>
<dbReference type="GO" id="GO:0005934">
    <property type="term" value="C:cellular bud tip"/>
    <property type="evidence" value="ECO:0007669"/>
    <property type="project" value="EnsemblFungi"/>
</dbReference>
<evidence type="ECO:0000256" key="6">
    <source>
        <dbReference type="ARBA" id="ARBA00022840"/>
    </source>
</evidence>
<comment type="catalytic activity">
    <reaction evidence="9">
        <text>ATP + H2O = ADP + phosphate + H(+)</text>
        <dbReference type="Rhea" id="RHEA:13065"/>
        <dbReference type="ChEBI" id="CHEBI:15377"/>
        <dbReference type="ChEBI" id="CHEBI:15378"/>
        <dbReference type="ChEBI" id="CHEBI:30616"/>
        <dbReference type="ChEBI" id="CHEBI:43474"/>
        <dbReference type="ChEBI" id="CHEBI:456216"/>
        <dbReference type="EC" id="3.6.4.13"/>
    </reaction>
</comment>
<dbReference type="PROSITE" id="PS51194">
    <property type="entry name" value="HELICASE_CTER"/>
    <property type="match status" value="1"/>
</dbReference>
<dbReference type="PANTHER" id="PTHR47958">
    <property type="entry name" value="ATP-DEPENDENT RNA HELICASE DBP3"/>
    <property type="match status" value="1"/>
</dbReference>
<dbReference type="FunFam" id="3.40.50.300:FF:000849">
    <property type="entry name" value="ATP-dependent RNA helicase DBP5"/>
    <property type="match status" value="1"/>
</dbReference>
<dbReference type="SMART" id="SM00487">
    <property type="entry name" value="DEXDc"/>
    <property type="match status" value="1"/>
</dbReference>
<dbReference type="GO" id="GO:0044614">
    <property type="term" value="C:nuclear pore cytoplasmic filaments"/>
    <property type="evidence" value="ECO:0007669"/>
    <property type="project" value="EnsemblFungi"/>
</dbReference>
<dbReference type="EMBL" id="KV454303">
    <property type="protein sequence ID" value="ODQ69505.1"/>
    <property type="molecule type" value="Genomic_DNA"/>
</dbReference>
<comment type="similarity">
    <text evidence="11">Belongs to the DEAD box helicase family.</text>
</comment>
<evidence type="ECO:0000256" key="2">
    <source>
        <dbReference type="ARBA" id="ARBA00012552"/>
    </source>
</evidence>
<gene>
    <name evidence="16" type="ORF">LIPSTDRAFT_120522</name>
</gene>
<evidence type="ECO:0000256" key="1">
    <source>
        <dbReference type="ARBA" id="ARBA00004123"/>
    </source>
</evidence>
<dbReference type="Gene3D" id="3.40.50.300">
    <property type="entry name" value="P-loop containing nucleotide triphosphate hydrolases"/>
    <property type="match status" value="2"/>
</dbReference>
<dbReference type="InterPro" id="IPR014014">
    <property type="entry name" value="RNA_helicase_DEAD_Q_motif"/>
</dbReference>
<feature type="compositionally biased region" description="Polar residues" evidence="12">
    <location>
        <begin position="7"/>
        <end position="33"/>
    </location>
</feature>
<keyword evidence="17" id="KW-1185">Reference proteome</keyword>
<dbReference type="GO" id="GO:0003723">
    <property type="term" value="F:RNA binding"/>
    <property type="evidence" value="ECO:0007669"/>
    <property type="project" value="UniProtKB-KW"/>
</dbReference>
<evidence type="ECO:0000256" key="11">
    <source>
        <dbReference type="RuleBase" id="RU000492"/>
    </source>
</evidence>
<dbReference type="OrthoDB" id="10265785at2759"/>
<dbReference type="Proteomes" id="UP000094385">
    <property type="component" value="Unassembled WGS sequence"/>
</dbReference>
<dbReference type="InterPro" id="IPR027417">
    <property type="entry name" value="P-loop_NTPase"/>
</dbReference>
<keyword evidence="4 11" id="KW-0378">Hydrolase</keyword>
<keyword evidence="5 11" id="KW-0347">Helicase</keyword>
<evidence type="ECO:0000313" key="16">
    <source>
        <dbReference type="EMBL" id="ODQ69505.1"/>
    </source>
</evidence>
<feature type="compositionally biased region" description="Pro residues" evidence="12">
    <location>
        <begin position="48"/>
        <end position="57"/>
    </location>
</feature>
<evidence type="ECO:0000256" key="8">
    <source>
        <dbReference type="ARBA" id="ARBA00023242"/>
    </source>
</evidence>
<feature type="domain" description="Helicase ATP-binding" evidence="13">
    <location>
        <begin position="238"/>
        <end position="406"/>
    </location>
</feature>
<dbReference type="InterPro" id="IPR011545">
    <property type="entry name" value="DEAD/DEAH_box_helicase_dom"/>
</dbReference>
<evidence type="ECO:0000256" key="5">
    <source>
        <dbReference type="ARBA" id="ARBA00022806"/>
    </source>
</evidence>
<dbReference type="Pfam" id="PF00270">
    <property type="entry name" value="DEAD"/>
    <property type="match status" value="1"/>
</dbReference>
<organism evidence="16 17">
    <name type="scientific">Lipomyces starkeyi NRRL Y-11557</name>
    <dbReference type="NCBI Taxonomy" id="675824"/>
    <lineage>
        <taxon>Eukaryota</taxon>
        <taxon>Fungi</taxon>
        <taxon>Dikarya</taxon>
        <taxon>Ascomycota</taxon>
        <taxon>Saccharomycotina</taxon>
        <taxon>Lipomycetes</taxon>
        <taxon>Lipomycetales</taxon>
        <taxon>Lipomycetaceae</taxon>
        <taxon>Lipomyces</taxon>
    </lineage>
</organism>
<keyword evidence="6 11" id="KW-0067">ATP-binding</keyword>
<dbReference type="GO" id="GO:0000822">
    <property type="term" value="F:inositol hexakisphosphate binding"/>
    <property type="evidence" value="ECO:0007669"/>
    <property type="project" value="EnsemblFungi"/>
</dbReference>
<dbReference type="InterPro" id="IPR014001">
    <property type="entry name" value="Helicase_ATP-bd"/>
</dbReference>
<feature type="domain" description="Helicase C-terminal" evidence="14">
    <location>
        <begin position="417"/>
        <end position="585"/>
    </location>
</feature>
<dbReference type="GO" id="GO:0016973">
    <property type="term" value="P:poly(A)+ mRNA export from nucleus"/>
    <property type="evidence" value="ECO:0007669"/>
    <property type="project" value="EnsemblFungi"/>
</dbReference>
<evidence type="ECO:0000256" key="4">
    <source>
        <dbReference type="ARBA" id="ARBA00022801"/>
    </source>
</evidence>
<proteinExistence type="inferred from homology"/>
<dbReference type="PROSITE" id="PS51195">
    <property type="entry name" value="Q_MOTIF"/>
    <property type="match status" value="1"/>
</dbReference>
<sequence length="599" mass="65615">MSDRDTPATTASSWDTTAPTTSSWDTPASNSSWDPVPAATPASRPSQNRPPPAPAPPTANSWTAQSSAVGDSWGAPASSSGDSWGAPPVKQRDTRGTPAISKPPKASWDDNSPQPKSAGGWDAAPEPSKATDGWENAPAKSNDDWEQVPAPEPTQSTNGVSKPAQPKPTTSTVADGIPLVVNEYEVAVKLADLQADPNSPLYSIKTFEELGLKEELLKGLYAMKFQKPSKIQERALPLLLNDPPKNMIGQSQSGTGKTAAFVLTMLSRVDENVPETQALCLSPSRELARQIMSVVRQMGQFTGVSTAFAIPGERGERGRTVTANIVVGTPGTVLDMIFRRQLKTDKLKVFVLDEADNMIEGQGHGEQCIRIRNTLPGLTQLVLFSATFPDEVSEYARSIIPDANEIRLKTEELNVEAIKQLYMDCDSEEHKYEVLVGLYHLLTVGSSIIFVRTRATADEIQRRMTEDGHKVSVLHGAFEGFERDRIIDDFRAGRSKVLITTNVLARGIDVASISMVINYDIPTNEVGEPDPQTYLHRIGRTGRFGRVGVSISFIHNERTWRQLDEIQRYFNIEMIRVPTDDWDAVEEVLKQALKGVKLT</sequence>
<dbReference type="GO" id="GO:0016787">
    <property type="term" value="F:hydrolase activity"/>
    <property type="evidence" value="ECO:0007669"/>
    <property type="project" value="UniProtKB-KW"/>
</dbReference>
<dbReference type="GO" id="GO:0006409">
    <property type="term" value="P:tRNA export from nucleus"/>
    <property type="evidence" value="ECO:0007669"/>
    <property type="project" value="EnsemblFungi"/>
</dbReference>
<evidence type="ECO:0000313" key="17">
    <source>
        <dbReference type="Proteomes" id="UP000094385"/>
    </source>
</evidence>
<dbReference type="GO" id="GO:0006415">
    <property type="term" value="P:translational termination"/>
    <property type="evidence" value="ECO:0007669"/>
    <property type="project" value="EnsemblFungi"/>
</dbReference>
<dbReference type="EC" id="3.6.4.13" evidence="2"/>
<keyword evidence="8" id="KW-0539">Nucleus</keyword>
<feature type="short sequence motif" description="Q motif" evidence="10">
    <location>
        <begin position="205"/>
        <end position="233"/>
    </location>
</feature>
<accession>A0A1E3PVR2</accession>
<dbReference type="AlphaFoldDB" id="A0A1E3PVR2"/>